<evidence type="ECO:0000313" key="2">
    <source>
        <dbReference type="Proteomes" id="UP001064048"/>
    </source>
</evidence>
<accession>A0ACC0J7Q2</accession>
<proteinExistence type="predicted"/>
<name>A0ACC0J7Q2_CHOFU</name>
<gene>
    <name evidence="1" type="ORF">MSG28_008711</name>
</gene>
<keyword evidence="2" id="KW-1185">Reference proteome</keyword>
<comment type="caution">
    <text evidence="1">The sequence shown here is derived from an EMBL/GenBank/DDBJ whole genome shotgun (WGS) entry which is preliminary data.</text>
</comment>
<dbReference type="Proteomes" id="UP001064048">
    <property type="component" value="Chromosome 14"/>
</dbReference>
<sequence length="136" mass="15076">MERVGQLERLLAQLRRRCRSTGTGVLAKPCVGGVADMRAEQCSTYDRRPFRGRFYTWVPYIDGDSPCTLNCRPLGKHFYASLSLVADGTPCTRPGFRAICVQGACKYVDGLLAAPAPREMLDYLAPAAVRSYSEYC</sequence>
<reference evidence="1 2" key="1">
    <citation type="journal article" date="2022" name="Genome Biol. Evol.">
        <title>The Spruce Budworm Genome: Reconstructing the Evolutionary History of Antifreeze Proteins.</title>
        <authorList>
            <person name="Beliveau C."/>
            <person name="Gagne P."/>
            <person name="Picq S."/>
            <person name="Vernygora O."/>
            <person name="Keeling C.I."/>
            <person name="Pinkney K."/>
            <person name="Doucet D."/>
            <person name="Wen F."/>
            <person name="Johnston J.S."/>
            <person name="Maaroufi H."/>
            <person name="Boyle B."/>
            <person name="Laroche J."/>
            <person name="Dewar K."/>
            <person name="Juretic N."/>
            <person name="Blackburn G."/>
            <person name="Nisole A."/>
            <person name="Brunet B."/>
            <person name="Brandao M."/>
            <person name="Lumley L."/>
            <person name="Duan J."/>
            <person name="Quan G."/>
            <person name="Lucarotti C.J."/>
            <person name="Roe A.D."/>
            <person name="Sperling F.A.H."/>
            <person name="Levesque R.C."/>
            <person name="Cusson M."/>
        </authorList>
    </citation>
    <scope>NUCLEOTIDE SEQUENCE [LARGE SCALE GENOMIC DNA]</scope>
    <source>
        <strain evidence="1">Glfc:IPQL:Cfum</strain>
    </source>
</reference>
<dbReference type="EMBL" id="CM046114">
    <property type="protein sequence ID" value="KAI8420132.1"/>
    <property type="molecule type" value="Genomic_DNA"/>
</dbReference>
<organism evidence="1 2">
    <name type="scientific">Choristoneura fumiferana</name>
    <name type="common">Spruce budworm moth</name>
    <name type="synonym">Archips fumiferana</name>
    <dbReference type="NCBI Taxonomy" id="7141"/>
    <lineage>
        <taxon>Eukaryota</taxon>
        <taxon>Metazoa</taxon>
        <taxon>Ecdysozoa</taxon>
        <taxon>Arthropoda</taxon>
        <taxon>Hexapoda</taxon>
        <taxon>Insecta</taxon>
        <taxon>Pterygota</taxon>
        <taxon>Neoptera</taxon>
        <taxon>Endopterygota</taxon>
        <taxon>Lepidoptera</taxon>
        <taxon>Glossata</taxon>
        <taxon>Ditrysia</taxon>
        <taxon>Tortricoidea</taxon>
        <taxon>Tortricidae</taxon>
        <taxon>Tortricinae</taxon>
        <taxon>Choristoneura</taxon>
    </lineage>
</organism>
<evidence type="ECO:0000313" key="1">
    <source>
        <dbReference type="EMBL" id="KAI8420132.1"/>
    </source>
</evidence>
<protein>
    <submittedName>
        <fullName evidence="1">Uncharacterized protein</fullName>
    </submittedName>
</protein>